<dbReference type="Pfam" id="PF02645">
    <property type="entry name" value="DegV"/>
    <property type="match status" value="1"/>
</dbReference>
<accession>A0ABY1ACX1</accession>
<keyword evidence="2" id="KW-0446">Lipid-binding</keyword>
<comment type="function">
    <text evidence="1">May bind long-chain fatty acids, such as palmitate, and may play a role in lipid transport or fatty acid metabolism.</text>
</comment>
<dbReference type="PANTHER" id="PTHR33434">
    <property type="entry name" value="DEGV DOMAIN-CONTAINING PROTEIN DR_1986-RELATED"/>
    <property type="match status" value="1"/>
</dbReference>
<name>A0ABY1ACX1_9LACO</name>
<dbReference type="Gene3D" id="2.20.28.50">
    <property type="entry name" value="degv family protein"/>
    <property type="match status" value="1"/>
</dbReference>
<evidence type="ECO:0000313" key="4">
    <source>
        <dbReference type="Proteomes" id="UP000182089"/>
    </source>
</evidence>
<dbReference type="InterPro" id="IPR003797">
    <property type="entry name" value="DegV"/>
</dbReference>
<dbReference type="PROSITE" id="PS51482">
    <property type="entry name" value="DEGV"/>
    <property type="match status" value="1"/>
</dbReference>
<evidence type="ECO:0000256" key="2">
    <source>
        <dbReference type="ARBA" id="ARBA00023121"/>
    </source>
</evidence>
<evidence type="ECO:0000313" key="3">
    <source>
        <dbReference type="EMBL" id="SEM86893.1"/>
    </source>
</evidence>
<organism evidence="3 4">
    <name type="scientific">Ligilactobacillus ruminis</name>
    <dbReference type="NCBI Taxonomy" id="1623"/>
    <lineage>
        <taxon>Bacteria</taxon>
        <taxon>Bacillati</taxon>
        <taxon>Bacillota</taxon>
        <taxon>Bacilli</taxon>
        <taxon>Lactobacillales</taxon>
        <taxon>Lactobacillaceae</taxon>
        <taxon>Ligilactobacillus</taxon>
    </lineage>
</organism>
<gene>
    <name evidence="3" type="ORF">SAMN05216431_11130</name>
</gene>
<sequence length="275" mass="29719">MTTKIISDSASNVLSLDKVAFETVPLTISIDGQDFKDDTSLSIETLVDKLHQGEKTSTACPSIAAWQEAFAGYDEIFAVTITSKLSGSYSSAVQAAQLYMEDHPEVKIHVIDSKSAGPSIALIIEHLEDLVASGMPFEAIVTEIEAYTNKAKLSFALENLENLAKNGRIKPAVAKLATMLKIRLVGIAQDGELTPIGKPRGLKKTVAIMLKDMEERNYTGGKVIIAHTLNETAANVLKASIINIYPKAQIKITQTRGLCTYYAQKGGLMLGFEGK</sequence>
<protein>
    <submittedName>
        <fullName evidence="3">EDD domain protein, DegV family</fullName>
    </submittedName>
</protein>
<dbReference type="Gene3D" id="3.40.50.10440">
    <property type="entry name" value="Dihydroxyacetone kinase, domain 1"/>
    <property type="match status" value="1"/>
</dbReference>
<dbReference type="Gene3D" id="3.30.1180.10">
    <property type="match status" value="1"/>
</dbReference>
<dbReference type="NCBIfam" id="TIGR00762">
    <property type="entry name" value="DegV"/>
    <property type="match status" value="1"/>
</dbReference>
<dbReference type="SUPFAM" id="SSF82549">
    <property type="entry name" value="DAK1/DegV-like"/>
    <property type="match status" value="1"/>
</dbReference>
<dbReference type="InterPro" id="IPR043168">
    <property type="entry name" value="DegV_C"/>
</dbReference>
<proteinExistence type="predicted"/>
<dbReference type="InterPro" id="IPR050270">
    <property type="entry name" value="DegV_domain_contain"/>
</dbReference>
<dbReference type="PANTHER" id="PTHR33434:SF2">
    <property type="entry name" value="FATTY ACID-BINDING PROTEIN TM_1468"/>
    <property type="match status" value="1"/>
</dbReference>
<comment type="caution">
    <text evidence="3">The sequence shown here is derived from an EMBL/GenBank/DDBJ whole genome shotgun (WGS) entry which is preliminary data.</text>
</comment>
<dbReference type="Proteomes" id="UP000182089">
    <property type="component" value="Unassembled WGS sequence"/>
</dbReference>
<evidence type="ECO:0000256" key="1">
    <source>
        <dbReference type="ARBA" id="ARBA00003238"/>
    </source>
</evidence>
<dbReference type="EMBL" id="FOCC01000011">
    <property type="protein sequence ID" value="SEM86893.1"/>
    <property type="molecule type" value="Genomic_DNA"/>
</dbReference>
<reference evidence="3 4" key="1">
    <citation type="submission" date="2016-10" db="EMBL/GenBank/DDBJ databases">
        <authorList>
            <person name="Varghese N."/>
            <person name="Submissions S."/>
        </authorList>
    </citation>
    <scope>NUCLEOTIDE SEQUENCE [LARGE SCALE GENOMIC DNA]</scope>
    <source>
        <strain evidence="3 4">WC1T17</strain>
    </source>
</reference>